<dbReference type="InterPro" id="IPR036737">
    <property type="entry name" value="OmpA-like_sf"/>
</dbReference>
<evidence type="ECO:0000259" key="6">
    <source>
        <dbReference type="PROSITE" id="PS51123"/>
    </source>
</evidence>
<evidence type="ECO:0000313" key="8">
    <source>
        <dbReference type="Proteomes" id="UP000218765"/>
    </source>
</evidence>
<dbReference type="OrthoDB" id="9805832at2"/>
<dbReference type="PROSITE" id="PS51123">
    <property type="entry name" value="OMPA_2"/>
    <property type="match status" value="1"/>
</dbReference>
<comment type="subcellular location">
    <subcellularLocation>
        <location evidence="1">Cell outer membrane</location>
    </subcellularLocation>
</comment>
<gene>
    <name evidence="7" type="ORF">FOKN1_2190</name>
</gene>
<dbReference type="GO" id="GO:0009279">
    <property type="term" value="C:cell outer membrane"/>
    <property type="evidence" value="ECO:0007669"/>
    <property type="project" value="UniProtKB-SubCell"/>
</dbReference>
<keyword evidence="5" id="KW-0732">Signal</keyword>
<dbReference type="Gene3D" id="3.30.1330.60">
    <property type="entry name" value="OmpA-like domain"/>
    <property type="match status" value="1"/>
</dbReference>
<feature type="signal peptide" evidence="5">
    <location>
        <begin position="1"/>
        <end position="22"/>
    </location>
</feature>
<evidence type="ECO:0000256" key="1">
    <source>
        <dbReference type="ARBA" id="ARBA00004442"/>
    </source>
</evidence>
<dbReference type="CDD" id="cd07185">
    <property type="entry name" value="OmpA_C-like"/>
    <property type="match status" value="1"/>
</dbReference>
<dbReference type="InterPro" id="IPR006665">
    <property type="entry name" value="OmpA-like"/>
</dbReference>
<dbReference type="KEGG" id="ttc:FOKN1_2190"/>
<dbReference type="InterPro" id="IPR006664">
    <property type="entry name" value="OMP_bac"/>
</dbReference>
<dbReference type="SUPFAM" id="SSF103088">
    <property type="entry name" value="OmpA-like"/>
    <property type="match status" value="1"/>
</dbReference>
<evidence type="ECO:0000256" key="3">
    <source>
        <dbReference type="ARBA" id="ARBA00023237"/>
    </source>
</evidence>
<dbReference type="InterPro" id="IPR050330">
    <property type="entry name" value="Bact_OuterMem_StrucFunc"/>
</dbReference>
<evidence type="ECO:0000256" key="5">
    <source>
        <dbReference type="SAM" id="SignalP"/>
    </source>
</evidence>
<dbReference type="PRINTS" id="PR01023">
    <property type="entry name" value="NAFLGMOTY"/>
</dbReference>
<name>A0A1Z4VSF5_9GAMM</name>
<dbReference type="PANTHER" id="PTHR30329">
    <property type="entry name" value="STATOR ELEMENT OF FLAGELLAR MOTOR COMPLEX"/>
    <property type="match status" value="1"/>
</dbReference>
<sequence>MNKLSYAILVASTITLTGTATAASERTCSYVYDSAGMVVRDSAGDCVRTSGWRPEGAIAECEPDMKKPEPVAEPEPEPAPVPAPQPVYKTVNLGAGALFDLNSDTLRADGKRELDQLVSDLGQLSDVQSIQIAGHTDSTGDAAYNKDLSVRRANAVKNYLLEKGVDPSIMTTVGWGETKPIADNSTRAGRAQNRRVEITISGEQRVQ</sequence>
<evidence type="ECO:0000256" key="2">
    <source>
        <dbReference type="ARBA" id="ARBA00023136"/>
    </source>
</evidence>
<dbReference type="AlphaFoldDB" id="A0A1Z4VSF5"/>
<feature type="chain" id="PRO_5013006751" evidence="5">
    <location>
        <begin position="23"/>
        <end position="207"/>
    </location>
</feature>
<evidence type="ECO:0000313" key="7">
    <source>
        <dbReference type="EMBL" id="BAZ94567.1"/>
    </source>
</evidence>
<dbReference type="EMBL" id="AP018052">
    <property type="protein sequence ID" value="BAZ94567.1"/>
    <property type="molecule type" value="Genomic_DNA"/>
</dbReference>
<feature type="domain" description="OmpA-like" evidence="6">
    <location>
        <begin position="86"/>
        <end position="204"/>
    </location>
</feature>
<dbReference type="RefSeq" id="WP_096366645.1">
    <property type="nucleotide sequence ID" value="NZ_AP018052.1"/>
</dbReference>
<protein>
    <submittedName>
        <fullName evidence="7">OmpA/MotB domain protein</fullName>
    </submittedName>
</protein>
<reference evidence="7 8" key="1">
    <citation type="submission" date="2017-05" db="EMBL/GenBank/DDBJ databases">
        <title>Thiocyanate degradation by Thiohalobacter thiocyanaticus FOKN1.</title>
        <authorList>
            <person name="Oshiki M."/>
            <person name="Fukushima T."/>
            <person name="Kawano S."/>
            <person name="Nakagawa J."/>
        </authorList>
    </citation>
    <scope>NUCLEOTIDE SEQUENCE [LARGE SCALE GENOMIC DNA]</scope>
    <source>
        <strain evidence="7 8">FOKN1</strain>
    </source>
</reference>
<keyword evidence="8" id="KW-1185">Reference proteome</keyword>
<organism evidence="7 8">
    <name type="scientific">Thiohalobacter thiocyanaticus</name>
    <dbReference type="NCBI Taxonomy" id="585455"/>
    <lineage>
        <taxon>Bacteria</taxon>
        <taxon>Pseudomonadati</taxon>
        <taxon>Pseudomonadota</taxon>
        <taxon>Gammaproteobacteria</taxon>
        <taxon>Thiohalobacterales</taxon>
        <taxon>Thiohalobacteraceae</taxon>
        <taxon>Thiohalobacter</taxon>
    </lineage>
</organism>
<evidence type="ECO:0000256" key="4">
    <source>
        <dbReference type="PROSITE-ProRule" id="PRU00473"/>
    </source>
</evidence>
<keyword evidence="3" id="KW-0998">Cell outer membrane</keyword>
<dbReference type="Proteomes" id="UP000218765">
    <property type="component" value="Chromosome"/>
</dbReference>
<dbReference type="PRINTS" id="PR01021">
    <property type="entry name" value="OMPADOMAIN"/>
</dbReference>
<keyword evidence="2 4" id="KW-0472">Membrane</keyword>
<dbReference type="PANTHER" id="PTHR30329:SF21">
    <property type="entry name" value="LIPOPROTEIN YIAD-RELATED"/>
    <property type="match status" value="1"/>
</dbReference>
<accession>A0A1Z4VSF5</accession>
<proteinExistence type="predicted"/>
<dbReference type="Pfam" id="PF00691">
    <property type="entry name" value="OmpA"/>
    <property type="match status" value="1"/>
</dbReference>